<dbReference type="Pfam" id="PF01323">
    <property type="entry name" value="DSBA"/>
    <property type="match status" value="1"/>
</dbReference>
<evidence type="ECO:0000259" key="1">
    <source>
        <dbReference type="Pfam" id="PF01323"/>
    </source>
</evidence>
<dbReference type="SUPFAM" id="SSF52833">
    <property type="entry name" value="Thioredoxin-like"/>
    <property type="match status" value="1"/>
</dbReference>
<dbReference type="InterPro" id="IPR036249">
    <property type="entry name" value="Thioredoxin-like_sf"/>
</dbReference>
<comment type="caution">
    <text evidence="2">The sequence shown here is derived from an EMBL/GenBank/DDBJ whole genome shotgun (WGS) entry which is preliminary data.</text>
</comment>
<proteinExistence type="predicted"/>
<reference evidence="2" key="1">
    <citation type="submission" date="2020-07" db="EMBL/GenBank/DDBJ databases">
        <title>Huge and variable diversity of episymbiotic CPR bacteria and DPANN archaea in groundwater ecosystems.</title>
        <authorList>
            <person name="He C.Y."/>
            <person name="Keren R."/>
            <person name="Whittaker M."/>
            <person name="Farag I.F."/>
            <person name="Doudna J."/>
            <person name="Cate J.H.D."/>
            <person name="Banfield J.F."/>
        </authorList>
    </citation>
    <scope>NUCLEOTIDE SEQUENCE</scope>
    <source>
        <strain evidence="2">NC_groundwater_1586_Pr3_B-0.1um_66_15</strain>
    </source>
</reference>
<accession>A0A933KZK6</accession>
<evidence type="ECO:0000313" key="3">
    <source>
        <dbReference type="Proteomes" id="UP000782610"/>
    </source>
</evidence>
<feature type="domain" description="DSBA-like thioredoxin" evidence="1">
    <location>
        <begin position="5"/>
        <end position="206"/>
    </location>
</feature>
<dbReference type="GO" id="GO:0016491">
    <property type="term" value="F:oxidoreductase activity"/>
    <property type="evidence" value="ECO:0007669"/>
    <property type="project" value="InterPro"/>
</dbReference>
<dbReference type="PANTHER" id="PTHR13887">
    <property type="entry name" value="GLUTATHIONE S-TRANSFERASE KAPPA"/>
    <property type="match status" value="1"/>
</dbReference>
<evidence type="ECO:0000313" key="2">
    <source>
        <dbReference type="EMBL" id="MBI4921223.1"/>
    </source>
</evidence>
<protein>
    <submittedName>
        <fullName evidence="2">DsbA family protein</fullName>
    </submittedName>
</protein>
<gene>
    <name evidence="2" type="ORF">HY834_05700</name>
</gene>
<dbReference type="EMBL" id="JACRAF010000017">
    <property type="protein sequence ID" value="MBI4921223.1"/>
    <property type="molecule type" value="Genomic_DNA"/>
</dbReference>
<dbReference type="InterPro" id="IPR001853">
    <property type="entry name" value="DSBA-like_thioredoxin_dom"/>
</dbReference>
<sequence length="228" mass="25260">MSVKVTYYSDVLCIWAFVAQARVDAIKEAFGRDVAVDYRFVAVFGDARTKIAAAWRDSGGAEGYNKHVMGIARRFPHVKVDPRVWIDQQPASSAGPHLFLAAMRGLEPAAGNAVASGAPSRLESVMWAFRRGFFEEGRDIGRWDVQAELAKPFGVDIEEVSDAVHNGTAFSRLSADYAEAEKLKLEGSPTFVLNEGRQKLFGNIGFRIIEANIREMMREPNVDQASWC</sequence>
<dbReference type="PANTHER" id="PTHR13887:SF41">
    <property type="entry name" value="THIOREDOXIN SUPERFAMILY PROTEIN"/>
    <property type="match status" value="1"/>
</dbReference>
<organism evidence="2 3">
    <name type="scientific">Devosia nanyangense</name>
    <dbReference type="NCBI Taxonomy" id="1228055"/>
    <lineage>
        <taxon>Bacteria</taxon>
        <taxon>Pseudomonadati</taxon>
        <taxon>Pseudomonadota</taxon>
        <taxon>Alphaproteobacteria</taxon>
        <taxon>Hyphomicrobiales</taxon>
        <taxon>Devosiaceae</taxon>
        <taxon>Devosia</taxon>
    </lineage>
</organism>
<dbReference type="AlphaFoldDB" id="A0A933KZK6"/>
<dbReference type="Gene3D" id="3.40.30.10">
    <property type="entry name" value="Glutaredoxin"/>
    <property type="match status" value="1"/>
</dbReference>
<name>A0A933KZK6_9HYPH</name>
<dbReference type="Proteomes" id="UP000782610">
    <property type="component" value="Unassembled WGS sequence"/>
</dbReference>